<feature type="DNA-binding region" description="H-T-H motif" evidence="12">
    <location>
        <begin position="57"/>
        <end position="77"/>
    </location>
</feature>
<dbReference type="GO" id="GO:0009432">
    <property type="term" value="P:SOS response"/>
    <property type="evidence" value="ECO:0007669"/>
    <property type="project" value="UniProtKB-UniRule"/>
</dbReference>
<evidence type="ECO:0000313" key="17">
    <source>
        <dbReference type="Proteomes" id="UP000230729"/>
    </source>
</evidence>
<evidence type="ECO:0000256" key="2">
    <source>
        <dbReference type="ARBA" id="ARBA00022491"/>
    </source>
</evidence>
<dbReference type="GO" id="GO:0006508">
    <property type="term" value="P:proteolysis"/>
    <property type="evidence" value="ECO:0007669"/>
    <property type="project" value="InterPro"/>
</dbReference>
<organism evidence="16 17">
    <name type="scientific">Candidatus Falkowbacteria bacterium CG23_combo_of_CG06-09_8_20_14_all_49_15</name>
    <dbReference type="NCBI Taxonomy" id="1974572"/>
    <lineage>
        <taxon>Bacteria</taxon>
        <taxon>Candidatus Falkowiibacteriota</taxon>
    </lineage>
</organism>
<dbReference type="InterPro" id="IPR039418">
    <property type="entry name" value="LexA-like"/>
</dbReference>
<gene>
    <name evidence="12" type="primary">lexA</name>
    <name evidence="16" type="ORF">COX22_00865</name>
</gene>
<dbReference type="HAMAP" id="MF_00015">
    <property type="entry name" value="LexA"/>
    <property type="match status" value="1"/>
</dbReference>
<comment type="catalytic activity">
    <reaction evidence="12">
        <text>Hydrolysis of Ala-|-Gly bond in repressor LexA.</text>
        <dbReference type="EC" id="3.4.21.88"/>
    </reaction>
</comment>
<keyword evidence="8 12" id="KW-0238">DNA-binding</keyword>
<dbReference type="GO" id="GO:0006281">
    <property type="term" value="P:DNA repair"/>
    <property type="evidence" value="ECO:0007669"/>
    <property type="project" value="UniProtKB-UniRule"/>
</dbReference>
<comment type="subunit">
    <text evidence="12">Homodimer.</text>
</comment>
<evidence type="ECO:0000256" key="6">
    <source>
        <dbReference type="ARBA" id="ARBA00022813"/>
    </source>
</evidence>
<dbReference type="Gene3D" id="2.10.109.10">
    <property type="entry name" value="Umud Fragment, subunit A"/>
    <property type="match status" value="1"/>
</dbReference>
<dbReference type="EC" id="3.4.21.88" evidence="12"/>
<comment type="similarity">
    <text evidence="1 12 13">Belongs to the peptidase S24 family.</text>
</comment>
<evidence type="ECO:0000256" key="7">
    <source>
        <dbReference type="ARBA" id="ARBA00023015"/>
    </source>
</evidence>
<accession>A0A2G9ZLP0</accession>
<dbReference type="Gene3D" id="1.10.10.10">
    <property type="entry name" value="Winged helix-like DNA-binding domain superfamily/Winged helix DNA-binding domain"/>
    <property type="match status" value="1"/>
</dbReference>
<dbReference type="InterPro" id="IPR015927">
    <property type="entry name" value="Peptidase_S24_S26A/B/C"/>
</dbReference>
<comment type="function">
    <text evidence="12">Represses a number of genes involved in the response to DNA damage (SOS response), including recA and lexA. In the presence of single-stranded DNA, RecA interacts with LexA causing an autocatalytic cleavage which disrupts the DNA-binding part of LexA, leading to derepression of the SOS regulon and eventually DNA repair.</text>
</comment>
<evidence type="ECO:0000256" key="4">
    <source>
        <dbReference type="ARBA" id="ARBA00022763"/>
    </source>
</evidence>
<dbReference type="Proteomes" id="UP000230729">
    <property type="component" value="Unassembled WGS sequence"/>
</dbReference>
<dbReference type="InterPro" id="IPR036390">
    <property type="entry name" value="WH_DNA-bd_sf"/>
</dbReference>
<evidence type="ECO:0000256" key="10">
    <source>
        <dbReference type="ARBA" id="ARBA00023204"/>
    </source>
</evidence>
<comment type="caution">
    <text evidence="16">The sequence shown here is derived from an EMBL/GenBank/DDBJ whole genome shotgun (WGS) entry which is preliminary data.</text>
</comment>
<evidence type="ECO:0000256" key="13">
    <source>
        <dbReference type="RuleBase" id="RU003991"/>
    </source>
</evidence>
<keyword evidence="7 12" id="KW-0805">Transcription regulation</keyword>
<evidence type="ECO:0000256" key="11">
    <source>
        <dbReference type="ARBA" id="ARBA00023236"/>
    </source>
</evidence>
<dbReference type="GO" id="GO:0045892">
    <property type="term" value="P:negative regulation of DNA-templated transcription"/>
    <property type="evidence" value="ECO:0007669"/>
    <property type="project" value="UniProtKB-UniRule"/>
</dbReference>
<evidence type="ECO:0000259" key="14">
    <source>
        <dbReference type="Pfam" id="PF00717"/>
    </source>
</evidence>
<feature type="active site" description="For autocatalytic cleavage activity" evidence="12">
    <location>
        <position position="153"/>
    </location>
</feature>
<reference evidence="16 17" key="1">
    <citation type="submission" date="2017-09" db="EMBL/GenBank/DDBJ databases">
        <title>Depth-based differentiation of microbial function through sediment-hosted aquifers and enrichment of novel symbionts in the deep terrestrial subsurface.</title>
        <authorList>
            <person name="Probst A.J."/>
            <person name="Ladd B."/>
            <person name="Jarett J.K."/>
            <person name="Geller-Mcgrath D.E."/>
            <person name="Sieber C.M."/>
            <person name="Emerson J.B."/>
            <person name="Anantharaman K."/>
            <person name="Thomas B.C."/>
            <person name="Malmstrom R."/>
            <person name="Stieglmeier M."/>
            <person name="Klingl A."/>
            <person name="Woyke T."/>
            <person name="Ryan C.M."/>
            <person name="Banfield J.F."/>
        </authorList>
    </citation>
    <scope>NUCLEOTIDE SEQUENCE [LARGE SCALE GENOMIC DNA]</scope>
    <source>
        <strain evidence="16">CG23_combo_of_CG06-09_8_20_14_all_49_15</strain>
    </source>
</reference>
<dbReference type="EMBL" id="PCSD01000018">
    <property type="protein sequence ID" value="PIP34089.1"/>
    <property type="molecule type" value="Genomic_DNA"/>
</dbReference>
<keyword evidence="9 12" id="KW-0804">Transcription</keyword>
<name>A0A2G9ZLP0_9BACT</name>
<protein>
    <recommendedName>
        <fullName evidence="12">LexA repressor</fullName>
        <ecNumber evidence="12">3.4.21.88</ecNumber>
    </recommendedName>
</protein>
<keyword evidence="11 12" id="KW-0742">SOS response</keyword>
<evidence type="ECO:0000256" key="3">
    <source>
        <dbReference type="ARBA" id="ARBA00022705"/>
    </source>
</evidence>
<evidence type="ECO:0000313" key="16">
    <source>
        <dbReference type="EMBL" id="PIP34089.1"/>
    </source>
</evidence>
<sequence length="231" mass="25705">MPALNTGKPPAMTASRSAIKLINYSFKHMGKNLTKRQREILDFINEFMDRAGYAPSYREIGDHFRLSSPATIHAHVDNLRQKGFLKISPNEARSIELVPAEADWAKALELPLLGLITAGEPIEAVENRETIAVPADFVSDAANSYVLKVRGESMIEDGILDGDFVIVERNPSPQNGDVVVALLNNAYATLKKFYREANRIRLQPANASMKPLFYKDPLIQGVVRGVIRRFA</sequence>
<evidence type="ECO:0000256" key="8">
    <source>
        <dbReference type="ARBA" id="ARBA00023125"/>
    </source>
</evidence>
<evidence type="ECO:0000256" key="5">
    <source>
        <dbReference type="ARBA" id="ARBA00022801"/>
    </source>
</evidence>
<dbReference type="PRINTS" id="PR00726">
    <property type="entry name" value="LEXASERPTASE"/>
</dbReference>
<dbReference type="InterPro" id="IPR036388">
    <property type="entry name" value="WH-like_DNA-bd_sf"/>
</dbReference>
<dbReference type="Pfam" id="PF01726">
    <property type="entry name" value="LexA_DNA_bind"/>
    <property type="match status" value="1"/>
</dbReference>
<dbReference type="SUPFAM" id="SSF51306">
    <property type="entry name" value="LexA/Signal peptidase"/>
    <property type="match status" value="1"/>
</dbReference>
<keyword evidence="2 12" id="KW-0678">Repressor</keyword>
<keyword evidence="5 12" id="KW-0378">Hydrolase</keyword>
<feature type="active site" description="For autocatalytic cleavage activity" evidence="12">
    <location>
        <position position="191"/>
    </location>
</feature>
<dbReference type="CDD" id="cd06529">
    <property type="entry name" value="S24_LexA-like"/>
    <property type="match status" value="1"/>
</dbReference>
<dbReference type="SUPFAM" id="SSF46785">
    <property type="entry name" value="Winged helix' DNA-binding domain"/>
    <property type="match status" value="1"/>
</dbReference>
<evidence type="ECO:0000256" key="12">
    <source>
        <dbReference type="HAMAP-Rule" id="MF_00015"/>
    </source>
</evidence>
<dbReference type="InterPro" id="IPR006199">
    <property type="entry name" value="LexA_DNA-bd_dom"/>
</dbReference>
<dbReference type="GO" id="GO:0004252">
    <property type="term" value="F:serine-type endopeptidase activity"/>
    <property type="evidence" value="ECO:0007669"/>
    <property type="project" value="UniProtKB-UniRule"/>
</dbReference>
<dbReference type="PANTHER" id="PTHR33516:SF2">
    <property type="entry name" value="LEXA REPRESSOR-RELATED"/>
    <property type="match status" value="1"/>
</dbReference>
<evidence type="ECO:0000259" key="15">
    <source>
        <dbReference type="Pfam" id="PF01726"/>
    </source>
</evidence>
<dbReference type="Pfam" id="PF00717">
    <property type="entry name" value="Peptidase_S24"/>
    <property type="match status" value="1"/>
</dbReference>
<evidence type="ECO:0000256" key="9">
    <source>
        <dbReference type="ARBA" id="ARBA00023163"/>
    </source>
</evidence>
<proteinExistence type="inferred from homology"/>
<dbReference type="NCBIfam" id="TIGR00498">
    <property type="entry name" value="lexA"/>
    <property type="match status" value="1"/>
</dbReference>
<feature type="site" description="Cleavage; by autolysis" evidence="12">
    <location>
        <begin position="118"/>
        <end position="119"/>
    </location>
</feature>
<keyword evidence="4 12" id="KW-0227">DNA damage</keyword>
<evidence type="ECO:0000256" key="1">
    <source>
        <dbReference type="ARBA" id="ARBA00007484"/>
    </source>
</evidence>
<dbReference type="InterPro" id="IPR036286">
    <property type="entry name" value="LexA/Signal_pep-like_sf"/>
</dbReference>
<dbReference type="InterPro" id="IPR006200">
    <property type="entry name" value="LexA"/>
</dbReference>
<dbReference type="PANTHER" id="PTHR33516">
    <property type="entry name" value="LEXA REPRESSOR"/>
    <property type="match status" value="1"/>
</dbReference>
<feature type="domain" description="Peptidase S24/S26A/S26B/S26C" evidence="14">
    <location>
        <begin position="111"/>
        <end position="216"/>
    </location>
</feature>
<keyword evidence="6 12" id="KW-0068">Autocatalytic cleavage</keyword>
<dbReference type="GO" id="GO:0006260">
    <property type="term" value="P:DNA replication"/>
    <property type="evidence" value="ECO:0007669"/>
    <property type="project" value="UniProtKB-UniRule"/>
</dbReference>
<dbReference type="InterPro" id="IPR050077">
    <property type="entry name" value="LexA_repressor"/>
</dbReference>
<dbReference type="AlphaFoldDB" id="A0A2G9ZLP0"/>
<feature type="domain" description="LexA repressor DNA-binding" evidence="15">
    <location>
        <begin position="31"/>
        <end position="93"/>
    </location>
</feature>
<dbReference type="GO" id="GO:0003677">
    <property type="term" value="F:DNA binding"/>
    <property type="evidence" value="ECO:0007669"/>
    <property type="project" value="UniProtKB-UniRule"/>
</dbReference>
<dbReference type="InterPro" id="IPR006197">
    <property type="entry name" value="Peptidase_S24_LexA"/>
</dbReference>
<keyword evidence="3 12" id="KW-0235">DNA replication</keyword>
<keyword evidence="10 12" id="KW-0234">DNA repair</keyword>